<proteinExistence type="predicted"/>
<dbReference type="SUPFAM" id="SSF143113">
    <property type="entry name" value="NAP-like"/>
    <property type="match status" value="1"/>
</dbReference>
<dbReference type="EMBL" id="VDCV01000006">
    <property type="protein sequence ID" value="KAB5552399.1"/>
    <property type="molecule type" value="Genomic_DNA"/>
</dbReference>
<comment type="caution">
    <text evidence="9">The sequence shown here is derived from an EMBL/GenBank/DDBJ whole genome shotgun (WGS) entry which is preliminary data.</text>
</comment>
<dbReference type="InterPro" id="IPR037231">
    <property type="entry name" value="NAP-like_sf"/>
</dbReference>
<dbReference type="GO" id="GO:0000724">
    <property type="term" value="P:double-strand break repair via homologous recombination"/>
    <property type="evidence" value="ECO:0007669"/>
    <property type="project" value="UniProtKB-ARBA"/>
</dbReference>
<dbReference type="GO" id="GO:0005634">
    <property type="term" value="C:nucleus"/>
    <property type="evidence" value="ECO:0007669"/>
    <property type="project" value="InterPro"/>
</dbReference>
<feature type="region of interest" description="Disordered" evidence="8">
    <location>
        <begin position="194"/>
        <end position="226"/>
    </location>
</feature>
<keyword evidence="6" id="KW-0496">Mitochondrion</keyword>
<name>A0A5N5MBK1_9ROSI</name>
<keyword evidence="10" id="KW-1185">Reference proteome</keyword>
<evidence type="ECO:0000256" key="5">
    <source>
        <dbReference type="ARBA" id="ARBA00023054"/>
    </source>
</evidence>
<keyword evidence="3" id="KW-0812">Transmembrane</keyword>
<gene>
    <name evidence="9" type="ORF">DKX38_009710</name>
</gene>
<dbReference type="Proteomes" id="UP000326939">
    <property type="component" value="Chromosome 6"/>
</dbReference>
<dbReference type="PANTHER" id="PTHR14360">
    <property type="entry name" value="PROTEIN FMP32, MITOCHONDRIAL"/>
    <property type="match status" value="1"/>
</dbReference>
<evidence type="ECO:0000313" key="10">
    <source>
        <dbReference type="Proteomes" id="UP000326939"/>
    </source>
</evidence>
<dbReference type="InterPro" id="IPR024461">
    <property type="entry name" value="CCDC90-like"/>
</dbReference>
<dbReference type="GO" id="GO:0016020">
    <property type="term" value="C:membrane"/>
    <property type="evidence" value="ECO:0007669"/>
    <property type="project" value="UniProtKB-SubCell"/>
</dbReference>
<reference evidence="10" key="1">
    <citation type="journal article" date="2019" name="Gigascience">
        <title>De novo genome assembly of the endangered Acer yangbiense, a plant species with extremely small populations endemic to Yunnan Province, China.</title>
        <authorList>
            <person name="Yang J."/>
            <person name="Wariss H.M."/>
            <person name="Tao L."/>
            <person name="Zhang R."/>
            <person name="Yun Q."/>
            <person name="Hollingsworth P."/>
            <person name="Dao Z."/>
            <person name="Luo G."/>
            <person name="Guo H."/>
            <person name="Ma Y."/>
            <person name="Sun W."/>
        </authorList>
    </citation>
    <scope>NUCLEOTIDE SEQUENCE [LARGE SCALE GENOMIC DNA]</scope>
    <source>
        <strain evidence="10">cv. br00</strain>
    </source>
</reference>
<organism evidence="9 10">
    <name type="scientific">Salix brachista</name>
    <dbReference type="NCBI Taxonomy" id="2182728"/>
    <lineage>
        <taxon>Eukaryota</taxon>
        <taxon>Viridiplantae</taxon>
        <taxon>Streptophyta</taxon>
        <taxon>Embryophyta</taxon>
        <taxon>Tracheophyta</taxon>
        <taxon>Spermatophyta</taxon>
        <taxon>Magnoliopsida</taxon>
        <taxon>eudicotyledons</taxon>
        <taxon>Gunneridae</taxon>
        <taxon>Pentapetalae</taxon>
        <taxon>rosids</taxon>
        <taxon>fabids</taxon>
        <taxon>Malpighiales</taxon>
        <taxon>Salicaceae</taxon>
        <taxon>Saliceae</taxon>
        <taxon>Salix</taxon>
    </lineage>
</organism>
<keyword evidence="4" id="KW-1133">Transmembrane helix</keyword>
<accession>A0A5N5MBK1</accession>
<protein>
    <submittedName>
        <fullName evidence="9">Uncharacterized protein</fullName>
    </submittedName>
</protein>
<comment type="subcellular location">
    <subcellularLocation>
        <location evidence="2">Membrane</location>
    </subcellularLocation>
    <subcellularLocation>
        <location evidence="1">Mitochondrion</location>
    </subcellularLocation>
</comment>
<evidence type="ECO:0000256" key="4">
    <source>
        <dbReference type="ARBA" id="ARBA00022989"/>
    </source>
</evidence>
<keyword evidence="7" id="KW-0472">Membrane</keyword>
<dbReference type="PANTHER" id="PTHR14360:SF1">
    <property type="entry name" value="PROTEIN FMP32, MITOCHONDRIAL"/>
    <property type="match status" value="1"/>
</dbReference>
<dbReference type="GO" id="GO:0005739">
    <property type="term" value="C:mitochondrion"/>
    <property type="evidence" value="ECO:0007669"/>
    <property type="project" value="UniProtKB-SubCell"/>
</dbReference>
<sequence length="280" mass="31391">MEEKEKEKESFVIKLADFKIQVVIHQLPQAAKDLHSAEIRLEAHGVPSKQAKVITAAITRVLNDSLETVSHSFVSKAEMQKTEMIQDSNLSKFKFEVQSSQKHHVSSLQRETEKFRGDIEKMCNELKIELALFKLSRLSYRIVNGVGEIETTNEAGMDQEGGKDAEEKGVSVFWLVAMKNNEVLAEKITGRDEGALNSSTESHRCPTRYRRSKEEKTAKGTGQGSVHEATIMSHPQASNIFKASVVVDRSESPAEMYGMSATLPCFLRLENVSPIPRLWL</sequence>
<dbReference type="Gene3D" id="1.20.5.340">
    <property type="match status" value="1"/>
</dbReference>
<evidence type="ECO:0000256" key="7">
    <source>
        <dbReference type="ARBA" id="ARBA00023136"/>
    </source>
</evidence>
<dbReference type="AlphaFoldDB" id="A0A5N5MBK1"/>
<evidence type="ECO:0000256" key="1">
    <source>
        <dbReference type="ARBA" id="ARBA00004173"/>
    </source>
</evidence>
<dbReference type="GO" id="GO:0006334">
    <property type="term" value="P:nucleosome assembly"/>
    <property type="evidence" value="ECO:0007669"/>
    <property type="project" value="InterPro"/>
</dbReference>
<keyword evidence="5" id="KW-0175">Coiled coil</keyword>
<evidence type="ECO:0000256" key="2">
    <source>
        <dbReference type="ARBA" id="ARBA00004370"/>
    </source>
</evidence>
<dbReference type="FunFam" id="1.20.5.340:FF:000029">
    <property type="entry name" value="Coiled-coil domain-containing protein 90-like"/>
    <property type="match status" value="1"/>
</dbReference>
<dbReference type="GO" id="GO:0042393">
    <property type="term" value="F:histone binding"/>
    <property type="evidence" value="ECO:0007669"/>
    <property type="project" value="UniProtKB-ARBA"/>
</dbReference>
<evidence type="ECO:0000256" key="6">
    <source>
        <dbReference type="ARBA" id="ARBA00023128"/>
    </source>
</evidence>
<dbReference type="Pfam" id="PF07798">
    <property type="entry name" value="CCDC90-like"/>
    <property type="match status" value="1"/>
</dbReference>
<evidence type="ECO:0000256" key="8">
    <source>
        <dbReference type="SAM" id="MobiDB-lite"/>
    </source>
</evidence>
<evidence type="ECO:0000256" key="3">
    <source>
        <dbReference type="ARBA" id="ARBA00022692"/>
    </source>
</evidence>
<evidence type="ECO:0000313" key="9">
    <source>
        <dbReference type="EMBL" id="KAB5552399.1"/>
    </source>
</evidence>